<feature type="non-terminal residue" evidence="1">
    <location>
        <position position="131"/>
    </location>
</feature>
<dbReference type="Gene3D" id="3.10.100.10">
    <property type="entry name" value="Mannose-Binding Protein A, subunit A"/>
    <property type="match status" value="1"/>
</dbReference>
<organism evidence="1 2">
    <name type="scientific">Meganyctiphanes norvegica</name>
    <name type="common">Northern krill</name>
    <name type="synonym">Thysanopoda norvegica</name>
    <dbReference type="NCBI Taxonomy" id="48144"/>
    <lineage>
        <taxon>Eukaryota</taxon>
        <taxon>Metazoa</taxon>
        <taxon>Ecdysozoa</taxon>
        <taxon>Arthropoda</taxon>
        <taxon>Crustacea</taxon>
        <taxon>Multicrustacea</taxon>
        <taxon>Malacostraca</taxon>
        <taxon>Eumalacostraca</taxon>
        <taxon>Eucarida</taxon>
        <taxon>Euphausiacea</taxon>
        <taxon>Euphausiidae</taxon>
        <taxon>Meganyctiphanes</taxon>
    </lineage>
</organism>
<dbReference type="AlphaFoldDB" id="A0AAV2QA09"/>
<dbReference type="Proteomes" id="UP001497623">
    <property type="component" value="Unassembled WGS sequence"/>
</dbReference>
<feature type="non-terminal residue" evidence="1">
    <location>
        <position position="1"/>
    </location>
</feature>
<protein>
    <recommendedName>
        <fullName evidence="3">C-type lectin domain-containing protein</fullName>
    </recommendedName>
</protein>
<name>A0AAV2QA09_MEGNR</name>
<evidence type="ECO:0008006" key="3">
    <source>
        <dbReference type="Google" id="ProtNLM"/>
    </source>
</evidence>
<proteinExistence type="predicted"/>
<dbReference type="EMBL" id="CAXKWB010004131">
    <property type="protein sequence ID" value="CAL4072204.1"/>
    <property type="molecule type" value="Genomic_DNA"/>
</dbReference>
<comment type="caution">
    <text evidence="1">The sequence shown here is derived from an EMBL/GenBank/DDBJ whole genome shotgun (WGS) entry which is preliminary data.</text>
</comment>
<sequence>DGWQWISGAPFDKSFPWGINDKGKLQGGHDGKQQDCMILKYFPIQDEQEYADNRCQKENDFICEKPEAKKEIKDEIKALHDAIVSKKGEKDITLLLQHCERKFKQIFKRSIDLSFILDLELDVDVPGVGPI</sequence>
<evidence type="ECO:0000313" key="2">
    <source>
        <dbReference type="Proteomes" id="UP001497623"/>
    </source>
</evidence>
<dbReference type="InterPro" id="IPR016187">
    <property type="entry name" value="CTDL_fold"/>
</dbReference>
<dbReference type="InterPro" id="IPR016186">
    <property type="entry name" value="C-type_lectin-like/link_sf"/>
</dbReference>
<keyword evidence="2" id="KW-1185">Reference proteome</keyword>
<evidence type="ECO:0000313" key="1">
    <source>
        <dbReference type="EMBL" id="CAL4072204.1"/>
    </source>
</evidence>
<reference evidence="1 2" key="1">
    <citation type="submission" date="2024-05" db="EMBL/GenBank/DDBJ databases">
        <authorList>
            <person name="Wallberg A."/>
        </authorList>
    </citation>
    <scope>NUCLEOTIDE SEQUENCE [LARGE SCALE GENOMIC DNA]</scope>
</reference>
<accession>A0AAV2QA09</accession>
<dbReference type="CDD" id="cd00037">
    <property type="entry name" value="CLECT"/>
    <property type="match status" value="1"/>
</dbReference>
<gene>
    <name evidence="1" type="ORF">MNOR_LOCUS8773</name>
</gene>
<dbReference type="SUPFAM" id="SSF56436">
    <property type="entry name" value="C-type lectin-like"/>
    <property type="match status" value="1"/>
</dbReference>